<dbReference type="GO" id="GO:0015562">
    <property type="term" value="F:efflux transmembrane transporter activity"/>
    <property type="evidence" value="ECO:0007669"/>
    <property type="project" value="InterPro"/>
</dbReference>
<dbReference type="InterPro" id="IPR010130">
    <property type="entry name" value="T1SS_OMP_TolC"/>
</dbReference>
<comment type="subcellular location">
    <subcellularLocation>
        <location evidence="1">Cell outer membrane</location>
        <topology evidence="1">Multi-pass membrane protein</topology>
    </subcellularLocation>
</comment>
<reference evidence="14" key="2">
    <citation type="submission" date="2020-10" db="EMBL/GenBank/DDBJ databases">
        <authorList>
            <consortium name="NCBI Pathogen Detection Project"/>
        </authorList>
    </citation>
    <scope>NUCLEOTIDE SEQUENCE</scope>
    <source>
        <strain evidence="14">CAVp300</strain>
    </source>
</reference>
<dbReference type="NCBIfam" id="NF007002">
    <property type="entry name" value="PRK09465.1"/>
    <property type="match status" value="1"/>
</dbReference>
<evidence type="ECO:0000256" key="9">
    <source>
        <dbReference type="ARBA" id="ARBA00023251"/>
    </source>
</evidence>
<evidence type="ECO:0000256" key="4">
    <source>
        <dbReference type="ARBA" id="ARBA00022452"/>
    </source>
</evidence>
<evidence type="ECO:0000256" key="12">
    <source>
        <dbReference type="SAM" id="MobiDB-lite"/>
    </source>
</evidence>
<dbReference type="SUPFAM" id="SSF56954">
    <property type="entry name" value="Outer membrane efflux proteins (OEP)"/>
    <property type="match status" value="1"/>
</dbReference>
<evidence type="ECO:0000256" key="11">
    <source>
        <dbReference type="ARBA" id="ARBA00081111"/>
    </source>
</evidence>
<sequence length="481" mass="52443">MKKLLPILIGLSLTGFSAMSQAENLLQVYQQARLSNPDLRKSAADRDAAFEKINEARSPLLPQLGLGADYTYSNGYRDSNGVNSNATSGSLQLTQTLFDMSKWRALTLQEKSAGIQDVTYQTDQQTLILNTATAYFNVLSAIDSLSYTEAQKQAIYRQLDQTTQRFNVGLVAITDVQNARSQYDTVLANEVTARNNLDNAVESLRQVTGNYYPQLASLNVDGFKTDKPQAVNALLKDAESRNLTLLQARLSQDLAREQIRQAQDGHLPTLDLTASTAVSNTSYSGSRTNSAQYDDSKIGQNKVGLSFSLPLYQGGMVNSQVKQAQYNFVGASEQLESAHRSVVQTVRSSFNNVNASISSINAYKQAVVSAQSSLDAMEAGYSVGTRTIVDVLDATTTLYNAKQQLSSARYNYLINQLNIKSALGTLNEQDLLALNNTLGKPVSTSPENVAPENPEQEARVEKMANGQASQAQPASVRKTTR</sequence>
<evidence type="ECO:0000256" key="3">
    <source>
        <dbReference type="ARBA" id="ARBA00022448"/>
    </source>
</evidence>
<evidence type="ECO:0000313" key="15">
    <source>
        <dbReference type="Proteomes" id="UP000867740"/>
    </source>
</evidence>
<comment type="caution">
    <text evidence="14">The sequence shown here is derived from an EMBL/GenBank/DDBJ whole genome shotgun (WGS) entry which is preliminary data.</text>
</comment>
<keyword evidence="3" id="KW-0813">Transport</keyword>
<gene>
    <name evidence="14" type="primary">tolC</name>
    <name evidence="14" type="ORF">I8531_002456</name>
</gene>
<evidence type="ECO:0000256" key="10">
    <source>
        <dbReference type="ARBA" id="ARBA00069847"/>
    </source>
</evidence>
<evidence type="ECO:0000256" key="7">
    <source>
        <dbReference type="ARBA" id="ARBA00023136"/>
    </source>
</evidence>
<dbReference type="Proteomes" id="UP000867740">
    <property type="component" value="Unassembled WGS sequence"/>
</dbReference>
<organism evidence="14 15">
    <name type="scientific">Kluyvera intermedia</name>
    <name type="common">Enterobacter intermedius</name>
    <dbReference type="NCBI Taxonomy" id="61648"/>
    <lineage>
        <taxon>Bacteria</taxon>
        <taxon>Pseudomonadati</taxon>
        <taxon>Pseudomonadota</taxon>
        <taxon>Gammaproteobacteria</taxon>
        <taxon>Enterobacterales</taxon>
        <taxon>Enterobacteriaceae</taxon>
        <taxon>Kluyvera</taxon>
    </lineage>
</organism>
<dbReference type="Pfam" id="PF02321">
    <property type="entry name" value="OEP"/>
    <property type="match status" value="2"/>
</dbReference>
<dbReference type="AlphaFoldDB" id="A0A9P3T713"/>
<accession>A0A9P3T713</accession>
<dbReference type="GO" id="GO:0046677">
    <property type="term" value="P:response to antibiotic"/>
    <property type="evidence" value="ECO:0007669"/>
    <property type="project" value="UniProtKB-KW"/>
</dbReference>
<keyword evidence="7" id="KW-0472">Membrane</keyword>
<proteinExistence type="inferred from homology"/>
<dbReference type="GO" id="GO:0015288">
    <property type="term" value="F:porin activity"/>
    <property type="evidence" value="ECO:0007669"/>
    <property type="project" value="TreeGrafter"/>
</dbReference>
<keyword evidence="8" id="KW-0998">Cell outer membrane</keyword>
<name>A0A9P3T713_KLUIN</name>
<dbReference type="RefSeq" id="WP_047373087.1">
    <property type="nucleotide sequence ID" value="NZ_CABMNU010000005.1"/>
</dbReference>
<dbReference type="InterPro" id="IPR003423">
    <property type="entry name" value="OMP_efflux"/>
</dbReference>
<comment type="similarity">
    <text evidence="2">Belongs to the outer membrane factor (OMF) (TC 1.B.17) family.</text>
</comment>
<keyword evidence="9" id="KW-0046">Antibiotic resistance</keyword>
<feature type="chain" id="PRO_5040322793" description="Outer membrane protein TolC" evidence="13">
    <location>
        <begin position="23"/>
        <end position="481"/>
    </location>
</feature>
<evidence type="ECO:0000256" key="1">
    <source>
        <dbReference type="ARBA" id="ARBA00004571"/>
    </source>
</evidence>
<dbReference type="Gene3D" id="1.20.1600.10">
    <property type="entry name" value="Outer membrane efflux proteins (OEP)"/>
    <property type="match status" value="1"/>
</dbReference>
<reference evidence="14" key="1">
    <citation type="journal article" date="2018" name="Genome Biol.">
        <title>SKESA: strategic k-mer extension for scrupulous assemblies.</title>
        <authorList>
            <person name="Souvorov A."/>
            <person name="Agarwala R."/>
            <person name="Lipman D.J."/>
        </authorList>
    </citation>
    <scope>NUCLEOTIDE SEQUENCE</scope>
    <source>
        <strain evidence="14">CAVp300</strain>
    </source>
</reference>
<dbReference type="GO" id="GO:1990281">
    <property type="term" value="C:efflux pump complex"/>
    <property type="evidence" value="ECO:0007669"/>
    <property type="project" value="TreeGrafter"/>
</dbReference>
<feature type="region of interest" description="Disordered" evidence="12">
    <location>
        <begin position="439"/>
        <end position="481"/>
    </location>
</feature>
<dbReference type="NCBIfam" id="TIGR01844">
    <property type="entry name" value="type_I_sec_TolC"/>
    <property type="match status" value="1"/>
</dbReference>
<evidence type="ECO:0000256" key="2">
    <source>
        <dbReference type="ARBA" id="ARBA00007613"/>
    </source>
</evidence>
<dbReference type="InterPro" id="IPR051906">
    <property type="entry name" value="TolC-like"/>
</dbReference>
<dbReference type="GO" id="GO:0009279">
    <property type="term" value="C:cell outer membrane"/>
    <property type="evidence" value="ECO:0007669"/>
    <property type="project" value="UniProtKB-SubCell"/>
</dbReference>
<evidence type="ECO:0000256" key="13">
    <source>
        <dbReference type="SAM" id="SignalP"/>
    </source>
</evidence>
<evidence type="ECO:0000256" key="6">
    <source>
        <dbReference type="ARBA" id="ARBA00022729"/>
    </source>
</evidence>
<dbReference type="InterPro" id="IPR058622">
    <property type="entry name" value="TolC"/>
</dbReference>
<dbReference type="EMBL" id="DACSUM010000017">
    <property type="protein sequence ID" value="HAT3582148.1"/>
    <property type="molecule type" value="Genomic_DNA"/>
</dbReference>
<evidence type="ECO:0000256" key="5">
    <source>
        <dbReference type="ARBA" id="ARBA00022692"/>
    </source>
</evidence>
<dbReference type="FunFam" id="1.20.1600.10:FF:000001">
    <property type="entry name" value="TolC outer membrane channel"/>
    <property type="match status" value="1"/>
</dbReference>
<dbReference type="PANTHER" id="PTHR30026">
    <property type="entry name" value="OUTER MEMBRANE PROTEIN TOLC"/>
    <property type="match status" value="1"/>
</dbReference>
<feature type="signal peptide" evidence="13">
    <location>
        <begin position="1"/>
        <end position="22"/>
    </location>
</feature>
<keyword evidence="4" id="KW-1134">Transmembrane beta strand</keyword>
<keyword evidence="5" id="KW-0812">Transmembrane</keyword>
<dbReference type="PANTHER" id="PTHR30026:SF20">
    <property type="entry name" value="OUTER MEMBRANE PROTEIN TOLC"/>
    <property type="match status" value="1"/>
</dbReference>
<protein>
    <recommendedName>
        <fullName evidence="10">Outer membrane protein TolC</fullName>
    </recommendedName>
    <alternativeName>
        <fullName evidence="11">Multidrug efflux pump subunit TolC</fullName>
    </alternativeName>
</protein>
<keyword evidence="6 13" id="KW-0732">Signal</keyword>
<evidence type="ECO:0000313" key="14">
    <source>
        <dbReference type="EMBL" id="HAT3582148.1"/>
    </source>
</evidence>
<evidence type="ECO:0000256" key="8">
    <source>
        <dbReference type="ARBA" id="ARBA00023237"/>
    </source>
</evidence>